<dbReference type="NCBIfam" id="TIGR00099">
    <property type="entry name" value="Cof-subfamily"/>
    <property type="match status" value="1"/>
</dbReference>
<dbReference type="OrthoDB" id="9781413at2"/>
<dbReference type="PANTHER" id="PTHR10000:SF55">
    <property type="entry name" value="5-AMINO-6-(5-PHOSPHO-D-RIBITYLAMINO)URACIL PHOSPHATASE YCSE"/>
    <property type="match status" value="1"/>
</dbReference>
<evidence type="ECO:0000313" key="1">
    <source>
        <dbReference type="EMBL" id="EEF65820.1"/>
    </source>
</evidence>
<dbReference type="SFLD" id="SFLDG01140">
    <property type="entry name" value="C2.B:_Phosphomannomutase_and_P"/>
    <property type="match status" value="1"/>
</dbReference>
<reference evidence="1 2" key="1">
    <citation type="submission" date="2008-12" db="EMBL/GenBank/DDBJ databases">
        <authorList>
            <person name="Fulton L."/>
            <person name="Clifton S."/>
            <person name="Fulton B."/>
            <person name="Xu J."/>
            <person name="Minx P."/>
            <person name="Pepin K.H."/>
            <person name="Johnson M."/>
            <person name="Bhonagiri V."/>
            <person name="Nash W.E."/>
            <person name="Mardis E.R."/>
            <person name="Wilson R.K."/>
        </authorList>
    </citation>
    <scope>NUCLEOTIDE SEQUENCE [LARGE SCALE GENOMIC DNA]</scope>
    <source>
        <strain evidence="1 2">DSM 12042</strain>
    </source>
</reference>
<dbReference type="PANTHER" id="PTHR10000">
    <property type="entry name" value="PHOSPHOSERINE PHOSPHATASE"/>
    <property type="match status" value="1"/>
</dbReference>
<dbReference type="EMBL" id="ACCF01000254">
    <property type="protein sequence ID" value="EEF65820.1"/>
    <property type="molecule type" value="Genomic_DNA"/>
</dbReference>
<dbReference type="RefSeq" id="WP_006061173.1">
    <property type="nucleotide sequence ID" value="NZ_GG657562.1"/>
</dbReference>
<comment type="caution">
    <text evidence="1">The sequence shown here is derived from an EMBL/GenBank/DDBJ whole genome shotgun (WGS) entry which is preliminary data.</text>
</comment>
<dbReference type="STRING" id="545696.HOLDEFILI_04037"/>
<dbReference type="GO" id="GO:0000287">
    <property type="term" value="F:magnesium ion binding"/>
    <property type="evidence" value="ECO:0007669"/>
    <property type="project" value="TreeGrafter"/>
</dbReference>
<keyword evidence="1" id="KW-0378">Hydrolase</keyword>
<dbReference type="InterPro" id="IPR000150">
    <property type="entry name" value="Cof"/>
</dbReference>
<accession>B9YDW3</accession>
<dbReference type="InterPro" id="IPR023214">
    <property type="entry name" value="HAD_sf"/>
</dbReference>
<evidence type="ECO:0000313" key="2">
    <source>
        <dbReference type="Proteomes" id="UP000005950"/>
    </source>
</evidence>
<dbReference type="Proteomes" id="UP000005950">
    <property type="component" value="Unassembled WGS sequence"/>
</dbReference>
<dbReference type="NCBIfam" id="TIGR01484">
    <property type="entry name" value="HAD-SF-IIB"/>
    <property type="match status" value="1"/>
</dbReference>
<dbReference type="CDD" id="cd07516">
    <property type="entry name" value="HAD_Pase"/>
    <property type="match status" value="1"/>
</dbReference>
<protein>
    <submittedName>
        <fullName evidence="1">Cof-like hydrolase</fullName>
    </submittedName>
</protein>
<dbReference type="Gene3D" id="3.40.50.1000">
    <property type="entry name" value="HAD superfamily/HAD-like"/>
    <property type="match status" value="1"/>
</dbReference>
<reference evidence="1 2" key="2">
    <citation type="submission" date="2009-02" db="EMBL/GenBank/DDBJ databases">
        <title>Draft genome sequence of Holdemania filiformis DSM 12042.</title>
        <authorList>
            <person name="Sudarsanam P."/>
            <person name="Ley R."/>
            <person name="Guruge J."/>
            <person name="Turnbaugh P.J."/>
            <person name="Mahowald M."/>
            <person name="Liep D."/>
            <person name="Gordon J."/>
        </authorList>
    </citation>
    <scope>NUCLEOTIDE SEQUENCE [LARGE SCALE GENOMIC DNA]</scope>
    <source>
        <strain evidence="1 2">DSM 12042</strain>
    </source>
</reference>
<dbReference type="InterPro" id="IPR036412">
    <property type="entry name" value="HAD-like_sf"/>
</dbReference>
<dbReference type="InterPro" id="IPR006379">
    <property type="entry name" value="HAD-SF_hydro_IIB"/>
</dbReference>
<dbReference type="eggNOG" id="COG0561">
    <property type="taxonomic scope" value="Bacteria"/>
</dbReference>
<dbReference type="GO" id="GO:0016791">
    <property type="term" value="F:phosphatase activity"/>
    <property type="evidence" value="ECO:0007669"/>
    <property type="project" value="UniProtKB-ARBA"/>
</dbReference>
<dbReference type="Gene3D" id="3.30.1240.10">
    <property type="match status" value="1"/>
</dbReference>
<dbReference type="Pfam" id="PF08282">
    <property type="entry name" value="Hydrolase_3"/>
    <property type="match status" value="1"/>
</dbReference>
<dbReference type="SUPFAM" id="SSF56784">
    <property type="entry name" value="HAD-like"/>
    <property type="match status" value="1"/>
</dbReference>
<organism evidence="1 2">
    <name type="scientific">Holdemania filiformis DSM 12042</name>
    <dbReference type="NCBI Taxonomy" id="545696"/>
    <lineage>
        <taxon>Bacteria</taxon>
        <taxon>Bacillati</taxon>
        <taxon>Bacillota</taxon>
        <taxon>Erysipelotrichia</taxon>
        <taxon>Erysipelotrichales</taxon>
        <taxon>Erysipelotrichaceae</taxon>
        <taxon>Holdemania</taxon>
    </lineage>
</organism>
<dbReference type="SFLD" id="SFLDS00003">
    <property type="entry name" value="Haloacid_Dehalogenase"/>
    <property type="match status" value="1"/>
</dbReference>
<dbReference type="AlphaFoldDB" id="B9YDW3"/>
<gene>
    <name evidence="1" type="ORF">HOLDEFILI_04037</name>
</gene>
<name>B9YDW3_9FIRM</name>
<dbReference type="GO" id="GO:0005829">
    <property type="term" value="C:cytosol"/>
    <property type="evidence" value="ECO:0007669"/>
    <property type="project" value="TreeGrafter"/>
</dbReference>
<proteinExistence type="predicted"/>
<sequence length="285" mass="32835">MIKLIACDVDGTLLDDQGQLDPETKAAIREAENQGIQFLICSGRSYFEVQLLLEECGLKAEAICLNGADLRDRCGVNLKTHFIDDQYVDQMQTLADQRGYIVEFHCQDQTYLTCSQETLYQAFYTYETKDKDWDEAAARAYFRRLWYYNETNYNQPLAKIKQRKVVKIEFIYLPDPDYQELFHQLSGQNINVTSGFCFNNIEINDKKATKGNALKEYCELKGIAEKETVVIGDSYNDMSMFELFPCSVAVANAADDLKRCARYVTKSNNERGVERVIRAILEKNR</sequence>
<dbReference type="HOGENOM" id="CLU_044146_1_3_9"/>